<dbReference type="InterPro" id="IPR001810">
    <property type="entry name" value="F-box_dom"/>
</dbReference>
<reference evidence="3" key="1">
    <citation type="submission" date="2020-10" db="EMBL/GenBank/DDBJ databases">
        <authorList>
            <person name="Han B."/>
            <person name="Lu T."/>
            <person name="Zhao Q."/>
            <person name="Huang X."/>
            <person name="Zhao Y."/>
        </authorList>
    </citation>
    <scope>NUCLEOTIDE SEQUENCE</scope>
</reference>
<evidence type="ECO:0000256" key="1">
    <source>
        <dbReference type="SAM" id="MobiDB-lite"/>
    </source>
</evidence>
<feature type="region of interest" description="Disordered" evidence="1">
    <location>
        <begin position="1"/>
        <end position="25"/>
    </location>
</feature>
<dbReference type="PANTHER" id="PTHR34591">
    <property type="entry name" value="OS03G0653100 PROTEIN-RELATED"/>
    <property type="match status" value="1"/>
</dbReference>
<evidence type="ECO:0000313" key="3">
    <source>
        <dbReference type="EMBL" id="CAD6265014.1"/>
    </source>
</evidence>
<feature type="compositionally biased region" description="Polar residues" evidence="1">
    <location>
        <begin position="121"/>
        <end position="130"/>
    </location>
</feature>
<proteinExistence type="predicted"/>
<organism evidence="3 4">
    <name type="scientific">Miscanthus lutarioriparius</name>
    <dbReference type="NCBI Taxonomy" id="422564"/>
    <lineage>
        <taxon>Eukaryota</taxon>
        <taxon>Viridiplantae</taxon>
        <taxon>Streptophyta</taxon>
        <taxon>Embryophyta</taxon>
        <taxon>Tracheophyta</taxon>
        <taxon>Spermatophyta</taxon>
        <taxon>Magnoliopsida</taxon>
        <taxon>Liliopsida</taxon>
        <taxon>Poales</taxon>
        <taxon>Poaceae</taxon>
        <taxon>PACMAD clade</taxon>
        <taxon>Panicoideae</taxon>
        <taxon>Andropogonodae</taxon>
        <taxon>Andropogoneae</taxon>
        <taxon>Saccharinae</taxon>
        <taxon>Miscanthus</taxon>
    </lineage>
</organism>
<comment type="caution">
    <text evidence="3">The sequence shown here is derived from an EMBL/GenBank/DDBJ whole genome shotgun (WGS) entry which is preliminary data.</text>
</comment>
<dbReference type="AlphaFoldDB" id="A0A811R4M2"/>
<accession>A0A811R4M2</accession>
<evidence type="ECO:0000313" key="4">
    <source>
        <dbReference type="Proteomes" id="UP000604825"/>
    </source>
</evidence>
<feature type="compositionally biased region" description="Low complexity" evidence="1">
    <location>
        <begin position="1"/>
        <end position="13"/>
    </location>
</feature>
<dbReference type="Pfam" id="PF00646">
    <property type="entry name" value="F-box"/>
    <property type="match status" value="1"/>
</dbReference>
<feature type="region of interest" description="Disordered" evidence="1">
    <location>
        <begin position="42"/>
        <end position="130"/>
    </location>
</feature>
<name>A0A811R4M2_9POAL</name>
<feature type="compositionally biased region" description="Low complexity" evidence="1">
    <location>
        <begin position="47"/>
        <end position="80"/>
    </location>
</feature>
<dbReference type="OrthoDB" id="639965at2759"/>
<gene>
    <name evidence="3" type="ORF">NCGR_LOCUS48319</name>
</gene>
<dbReference type="SUPFAM" id="SSF81383">
    <property type="entry name" value="F-box domain"/>
    <property type="match status" value="1"/>
</dbReference>
<sequence length="600" mass="67511">MAAGAARRAPMHAAKSHRRPRSSPFSCSIPVLPVLLLSIPPAPSPSSPFSCSPSPSSPSRTAAAAGARLLAESQGGAPPRLGGGLGASGHDEGAPRLRRWTPHDSSTAADAPARPHPPPSSTLHLRQQQRHLPSTMANDRHGACVDMKEQVIVLRQFGTTEGMENLLPEDVLTNIIRRLAPRYVAISRCVCKTWCAIIDARNLLCADLLPRSVRGIFINFNELSMSEFFSRPSKGRTVSGNFNYLPLGSRIIGHCNGLLLFCNYVVNPATRQSAPLPPCTSPNIVIEHFFRRDYLVFDPQLSPHYEVFMIPRVRCYGRYEMLNSDDELNPAMEGLEWPPSPWTLNVFSSRTKVWEERSFVREGEAAGNVADRRLDRSCVQDNSVYWRGVLYVNCQTKFVMRISLSNGKYQVIKPPVYFERMECTDLYLGKTVKGVHCALYGFPSSIWIYILDESSGRTEWVFKHSCDIQPYQRIDGRGPWTLQDINSRDWSNEFEDGNDEAIVQEKFEWDSDNDNVIDTISRGNHLSRRYITFLGFHPYKEVVFLSDTLRRGLVYHLNSSKIQDLGDINPTHYGTEDGIQPFIQASFPYTPWTGVFPEDN</sequence>
<dbReference type="Proteomes" id="UP000604825">
    <property type="component" value="Unassembled WGS sequence"/>
</dbReference>
<dbReference type="PANTHER" id="PTHR34591:SF11">
    <property type="entry name" value="OS04G0113000 PROTEIN"/>
    <property type="match status" value="1"/>
</dbReference>
<protein>
    <recommendedName>
        <fullName evidence="2">F-box domain-containing protein</fullName>
    </recommendedName>
</protein>
<dbReference type="SMART" id="SM00256">
    <property type="entry name" value="FBOX"/>
    <property type="match status" value="1"/>
</dbReference>
<dbReference type="InterPro" id="IPR036047">
    <property type="entry name" value="F-box-like_dom_sf"/>
</dbReference>
<evidence type="ECO:0000259" key="2">
    <source>
        <dbReference type="SMART" id="SM00256"/>
    </source>
</evidence>
<dbReference type="EMBL" id="CAJGYO010000013">
    <property type="protein sequence ID" value="CAD6265014.1"/>
    <property type="molecule type" value="Genomic_DNA"/>
</dbReference>
<feature type="domain" description="F-box" evidence="2">
    <location>
        <begin position="167"/>
        <end position="207"/>
    </location>
</feature>
<keyword evidence="4" id="KW-1185">Reference proteome</keyword>